<dbReference type="GO" id="GO:0016042">
    <property type="term" value="P:lipid catabolic process"/>
    <property type="evidence" value="ECO:0007669"/>
    <property type="project" value="InterPro"/>
</dbReference>
<reference evidence="2 3" key="1">
    <citation type="journal article" date="2016" name="PLoS ONE">
        <title>Complete Genome Sequence and Comparative Genomics of a Novel Myxobacterium Myxococcus hansupus.</title>
        <authorList>
            <person name="Sharma G."/>
            <person name="Narwani T."/>
            <person name="Subramanian S."/>
        </authorList>
    </citation>
    <scope>NUCLEOTIDE SEQUENCE [LARGE SCALE GENOMIC DNA]</scope>
    <source>
        <strain evidence="3">mixupus</strain>
    </source>
</reference>
<dbReference type="EMBL" id="CP012109">
    <property type="protein sequence ID" value="AKQ64979.1"/>
    <property type="molecule type" value="Genomic_DNA"/>
</dbReference>
<dbReference type="Gene3D" id="3.40.50.1820">
    <property type="entry name" value="alpha/beta hydrolase"/>
    <property type="match status" value="1"/>
</dbReference>
<organism evidence="2 3">
    <name type="scientific">Pseudomyxococcus hansupus</name>
    <dbReference type="NCBI Taxonomy" id="1297742"/>
    <lineage>
        <taxon>Bacteria</taxon>
        <taxon>Pseudomonadati</taxon>
        <taxon>Myxococcota</taxon>
        <taxon>Myxococcia</taxon>
        <taxon>Myxococcales</taxon>
        <taxon>Cystobacterineae</taxon>
        <taxon>Myxococcaceae</taxon>
        <taxon>Pseudomyxococcus</taxon>
    </lineage>
</organism>
<feature type="region of interest" description="Disordered" evidence="1">
    <location>
        <begin position="1"/>
        <end position="29"/>
    </location>
</feature>
<feature type="compositionally biased region" description="Low complexity" evidence="1">
    <location>
        <begin position="12"/>
        <end position="21"/>
    </location>
</feature>
<dbReference type="AlphaFoldDB" id="A0A0H4WQB2"/>
<dbReference type="Pfam" id="PF01674">
    <property type="entry name" value="Lipase_2"/>
    <property type="match status" value="1"/>
</dbReference>
<dbReference type="PATRIC" id="fig|1297742.4.peg.1912"/>
<dbReference type="OrthoDB" id="5379213at2"/>
<dbReference type="InterPro" id="IPR029058">
    <property type="entry name" value="AB_hydrolase_fold"/>
</dbReference>
<accession>A0A0H4WQB2</accession>
<dbReference type="InterPro" id="IPR002918">
    <property type="entry name" value="Lipase_EstA/Esterase_EstB"/>
</dbReference>
<keyword evidence="3" id="KW-1185">Reference proteome</keyword>
<evidence type="ECO:0000313" key="3">
    <source>
        <dbReference type="Proteomes" id="UP000009026"/>
    </source>
</evidence>
<dbReference type="STRING" id="1297742.A176_001891"/>
<name>A0A0H4WQB2_9BACT</name>
<gene>
    <name evidence="2" type="ORF">A176_001891</name>
</gene>
<dbReference type="Proteomes" id="UP000009026">
    <property type="component" value="Chromosome"/>
</dbReference>
<dbReference type="KEGG" id="mym:A176_001891"/>
<evidence type="ECO:0000313" key="2">
    <source>
        <dbReference type="EMBL" id="AKQ64979.1"/>
    </source>
</evidence>
<dbReference type="GO" id="GO:0016298">
    <property type="term" value="F:lipase activity"/>
    <property type="evidence" value="ECO:0007669"/>
    <property type="project" value="TreeGrafter"/>
</dbReference>
<evidence type="ECO:0000256" key="1">
    <source>
        <dbReference type="SAM" id="MobiDB-lite"/>
    </source>
</evidence>
<dbReference type="PANTHER" id="PTHR32015">
    <property type="entry name" value="FASTING INDUCED LIPASE"/>
    <property type="match status" value="1"/>
</dbReference>
<dbReference type="SUPFAM" id="SSF53474">
    <property type="entry name" value="alpha/beta-Hydrolases"/>
    <property type="match status" value="1"/>
</dbReference>
<protein>
    <submittedName>
        <fullName evidence="2">Lipase</fullName>
    </submittedName>
</protein>
<sequence length="299" mass="32242">MTQPISARTRPKTTPAARAATESSAPVEVTRDSRFSSDFKSWLQQNGYGGYAFAQGDVPSFGGRARPGEKLANEPVVFIHGNGDSAAGWEKSIEHFASQGYKPSEMYAMTWGPQNPMLASQQHHSREYKEEVRAFIQAVKEYTGAEKVDVIGHSMGVTLARKAIQGGDGFDPYPGGGSYDLGAPLTGSVDTFVGIAGANQGLASCVLTGDLLPTSNRQTGLHPQSAFLKDLNAESGFEGEHVYSIWSQSDQVIGMGLAKYTSPIPGQDGQKVYNTYGHFGSRDLSVETQLEMIKDHKVR</sequence>
<dbReference type="eggNOG" id="COG1075">
    <property type="taxonomic scope" value="Bacteria"/>
</dbReference>
<proteinExistence type="predicted"/>
<dbReference type="PANTHER" id="PTHR32015:SF1">
    <property type="entry name" value="LIPASE"/>
    <property type="match status" value="1"/>
</dbReference>
<dbReference type="RefSeq" id="WP_002634240.1">
    <property type="nucleotide sequence ID" value="NZ_CP012109.1"/>
</dbReference>